<comment type="caution">
    <text evidence="12">The sequence shown here is derived from an EMBL/GenBank/DDBJ whole genome shotgun (WGS) entry which is preliminary data.</text>
</comment>
<evidence type="ECO:0000313" key="13">
    <source>
        <dbReference type="Proteomes" id="UP000809137"/>
    </source>
</evidence>
<evidence type="ECO:0000313" key="12">
    <source>
        <dbReference type="EMBL" id="MBM0746496.1"/>
    </source>
</evidence>
<keyword evidence="4 7" id="KW-0378">Hydrolase</keyword>
<evidence type="ECO:0000256" key="9">
    <source>
        <dbReference type="RuleBase" id="RU000553"/>
    </source>
</evidence>
<evidence type="ECO:0000256" key="7">
    <source>
        <dbReference type="HAMAP-Rule" id="MF_01450"/>
    </source>
</evidence>
<dbReference type="SUPFAM" id="SSF54975">
    <property type="entry name" value="Acylphosphatase/BLUF domain-like"/>
    <property type="match status" value="1"/>
</dbReference>
<evidence type="ECO:0000256" key="6">
    <source>
        <dbReference type="ARBA" id="ARBA00047645"/>
    </source>
</evidence>
<dbReference type="PRINTS" id="PR00112">
    <property type="entry name" value="ACYLPHPHTASE"/>
</dbReference>
<dbReference type="Gene3D" id="3.30.70.100">
    <property type="match status" value="1"/>
</dbReference>
<dbReference type="InterPro" id="IPR028627">
    <property type="entry name" value="Acylphosphatase_bac"/>
</dbReference>
<evidence type="ECO:0000256" key="10">
    <source>
        <dbReference type="RuleBase" id="RU004168"/>
    </source>
</evidence>
<dbReference type="InterPro" id="IPR001792">
    <property type="entry name" value="Acylphosphatase-like_dom"/>
</dbReference>
<dbReference type="Pfam" id="PF00708">
    <property type="entry name" value="Acylphosphatase"/>
    <property type="match status" value="1"/>
</dbReference>
<name>A0ABS1Z269_9GAMM</name>
<evidence type="ECO:0000256" key="8">
    <source>
        <dbReference type="PROSITE-ProRule" id="PRU00520"/>
    </source>
</evidence>
<dbReference type="EMBL" id="JAFCXS010000001">
    <property type="protein sequence ID" value="MBM0746496.1"/>
    <property type="molecule type" value="Genomic_DNA"/>
</dbReference>
<dbReference type="RefSeq" id="WP_039383666.1">
    <property type="nucleotide sequence ID" value="NZ_CP083448.1"/>
</dbReference>
<dbReference type="GeneID" id="84690897"/>
<dbReference type="InterPro" id="IPR036046">
    <property type="entry name" value="Acylphosphatase-like_dom_sf"/>
</dbReference>
<dbReference type="HAMAP" id="MF_01450">
    <property type="entry name" value="Acylphosphatase_entero"/>
    <property type="match status" value="1"/>
</dbReference>
<evidence type="ECO:0000259" key="11">
    <source>
        <dbReference type="PROSITE" id="PS51160"/>
    </source>
</evidence>
<dbReference type="PROSITE" id="PS51160">
    <property type="entry name" value="ACYLPHOSPHATASE_3"/>
    <property type="match status" value="1"/>
</dbReference>
<dbReference type="NCBIfam" id="NF011000">
    <property type="entry name" value="PRK14426.1"/>
    <property type="match status" value="1"/>
</dbReference>
<dbReference type="InterPro" id="IPR017968">
    <property type="entry name" value="Acylphosphatase_CS"/>
</dbReference>
<feature type="domain" description="Acylphosphatase-like" evidence="11">
    <location>
        <begin position="5"/>
        <end position="92"/>
    </location>
</feature>
<dbReference type="GO" id="GO:0003998">
    <property type="term" value="F:acylphosphatase activity"/>
    <property type="evidence" value="ECO:0007669"/>
    <property type="project" value="UniProtKB-EC"/>
</dbReference>
<reference evidence="12 13" key="1">
    <citation type="submission" date="2021-01" db="EMBL/GenBank/DDBJ databases">
        <title>Complete genome sequence of Pantoea eucrina OB49, a heavy metal tolerant bacterium with PGPR potential isolated from wheat in Algeria.</title>
        <authorList>
            <person name="Lekired A."/>
            <person name="Ouzari I.H."/>
        </authorList>
    </citation>
    <scope>NUCLEOTIDE SEQUENCE [LARGE SCALE GENOMIC DNA]</scope>
    <source>
        <strain evidence="12 13">OB49</strain>
    </source>
</reference>
<proteinExistence type="inferred from homology"/>
<dbReference type="PANTHER" id="PTHR47268">
    <property type="entry name" value="ACYLPHOSPHATASE"/>
    <property type="match status" value="1"/>
</dbReference>
<feature type="active site" evidence="7 8">
    <location>
        <position position="38"/>
    </location>
</feature>
<protein>
    <recommendedName>
        <fullName evidence="3 7">Acylphosphatase</fullName>
        <ecNumber evidence="2 7">3.6.1.7</ecNumber>
    </recommendedName>
    <alternativeName>
        <fullName evidence="5 7">Acylphosphate phosphohydrolase</fullName>
    </alternativeName>
</protein>
<dbReference type="EC" id="3.6.1.7" evidence="2 7"/>
<dbReference type="PROSITE" id="PS00150">
    <property type="entry name" value="ACYLPHOSPHATASE_1"/>
    <property type="match status" value="1"/>
</dbReference>
<comment type="catalytic activity">
    <reaction evidence="6 7 8 9">
        <text>an acyl phosphate + H2O = a carboxylate + phosphate + H(+)</text>
        <dbReference type="Rhea" id="RHEA:14965"/>
        <dbReference type="ChEBI" id="CHEBI:15377"/>
        <dbReference type="ChEBI" id="CHEBI:15378"/>
        <dbReference type="ChEBI" id="CHEBI:29067"/>
        <dbReference type="ChEBI" id="CHEBI:43474"/>
        <dbReference type="ChEBI" id="CHEBI:59918"/>
        <dbReference type="EC" id="3.6.1.7"/>
    </reaction>
</comment>
<keyword evidence="13" id="KW-1185">Reference proteome</keyword>
<evidence type="ECO:0000256" key="5">
    <source>
        <dbReference type="ARBA" id="ARBA00032904"/>
    </source>
</evidence>
<feature type="active site" evidence="7 8">
    <location>
        <position position="20"/>
    </location>
</feature>
<dbReference type="Proteomes" id="UP000809137">
    <property type="component" value="Unassembled WGS sequence"/>
</dbReference>
<evidence type="ECO:0000256" key="4">
    <source>
        <dbReference type="ARBA" id="ARBA00022801"/>
    </source>
</evidence>
<accession>A0ABS1Z269</accession>
<sequence>MAERSCTIRVYGMVQGVGFRYHTQQQAKALGLTGYARNQSDGSVEVLACGPEQQVETLISWLQAGGPRSARVDNLVTEPCEPTERPASFTTG</sequence>
<gene>
    <name evidence="12" type="primary">yccX</name>
    <name evidence="12" type="ORF">JJB79_03540</name>
</gene>
<evidence type="ECO:0000256" key="3">
    <source>
        <dbReference type="ARBA" id="ARBA00015991"/>
    </source>
</evidence>
<organism evidence="12 13">
    <name type="scientific">Pantoea eucrina</name>
    <dbReference type="NCBI Taxonomy" id="472693"/>
    <lineage>
        <taxon>Bacteria</taxon>
        <taxon>Pseudomonadati</taxon>
        <taxon>Pseudomonadota</taxon>
        <taxon>Gammaproteobacteria</taxon>
        <taxon>Enterobacterales</taxon>
        <taxon>Erwiniaceae</taxon>
        <taxon>Pantoea</taxon>
    </lineage>
</organism>
<comment type="similarity">
    <text evidence="1 7 10">Belongs to the acylphosphatase family.</text>
</comment>
<evidence type="ECO:0000256" key="1">
    <source>
        <dbReference type="ARBA" id="ARBA00005614"/>
    </source>
</evidence>
<dbReference type="PANTHER" id="PTHR47268:SF4">
    <property type="entry name" value="ACYLPHOSPHATASE"/>
    <property type="match status" value="1"/>
</dbReference>
<dbReference type="PROSITE" id="PS00151">
    <property type="entry name" value="ACYLPHOSPHATASE_2"/>
    <property type="match status" value="1"/>
</dbReference>
<dbReference type="InterPro" id="IPR020456">
    <property type="entry name" value="Acylphosphatase"/>
</dbReference>
<evidence type="ECO:0000256" key="2">
    <source>
        <dbReference type="ARBA" id="ARBA00012150"/>
    </source>
</evidence>